<reference evidence="1 2" key="1">
    <citation type="submission" date="2015-03" db="EMBL/GenBank/DDBJ databases">
        <authorList>
            <consortium name="Pathogen Informatics"/>
        </authorList>
    </citation>
    <scope>NUCLEOTIDE SEQUENCE [LARGE SCALE GENOMIC DNA]</scope>
    <source>
        <strain evidence="1 2">C09601061</strain>
    </source>
</reference>
<organism evidence="1 2">
    <name type="scientific">Mycobacterium tuberculosis</name>
    <dbReference type="NCBI Taxonomy" id="1773"/>
    <lineage>
        <taxon>Bacteria</taxon>
        <taxon>Bacillati</taxon>
        <taxon>Actinomycetota</taxon>
        <taxon>Actinomycetes</taxon>
        <taxon>Mycobacteriales</taxon>
        <taxon>Mycobacteriaceae</taxon>
        <taxon>Mycobacterium</taxon>
        <taxon>Mycobacterium tuberculosis complex</taxon>
    </lineage>
</organism>
<dbReference type="AlphaFoldDB" id="A0A654U1P7"/>
<accession>A0A654U1P7</accession>
<dbReference type="EMBL" id="CGCX01000855">
    <property type="protein sequence ID" value="CFR84592.1"/>
    <property type="molecule type" value="Genomic_DNA"/>
</dbReference>
<sequence length="57" mass="6124">MEQPFQPADQLCLGNAQLGVRGHGVLVERQGKPVELLAQFRGQTIFEFADAGGVDIA</sequence>
<gene>
    <name evidence="1" type="ORF">ERS007657_02288</name>
</gene>
<evidence type="ECO:0000313" key="1">
    <source>
        <dbReference type="EMBL" id="CFR84592.1"/>
    </source>
</evidence>
<name>A0A654U1P7_MYCTX</name>
<proteinExistence type="predicted"/>
<protein>
    <submittedName>
        <fullName evidence="1">Uncharacterized protein</fullName>
    </submittedName>
</protein>
<dbReference type="Proteomes" id="UP000046680">
    <property type="component" value="Unassembled WGS sequence"/>
</dbReference>
<evidence type="ECO:0000313" key="2">
    <source>
        <dbReference type="Proteomes" id="UP000046680"/>
    </source>
</evidence>